<dbReference type="Proteomes" id="UP000185860">
    <property type="component" value="Unassembled WGS sequence"/>
</dbReference>
<evidence type="ECO:0000313" key="2">
    <source>
        <dbReference type="Proteomes" id="UP000185860"/>
    </source>
</evidence>
<evidence type="ECO:0000313" key="1">
    <source>
        <dbReference type="EMBL" id="OKH37605.1"/>
    </source>
</evidence>
<comment type="caution">
    <text evidence="1">The sequence shown here is derived from an EMBL/GenBank/DDBJ whole genome shotgun (WGS) entry which is preliminary data.</text>
</comment>
<dbReference type="EMBL" id="MRCE01000011">
    <property type="protein sequence ID" value="OKH37605.1"/>
    <property type="molecule type" value="Genomic_DNA"/>
</dbReference>
<dbReference type="AlphaFoldDB" id="A0A1U7IKB0"/>
<name>A0A1U7IKB0_9CYAN</name>
<dbReference type="Gene3D" id="2.30.30.40">
    <property type="entry name" value="SH3 Domains"/>
    <property type="match status" value="1"/>
</dbReference>
<accession>A0A1U7IKB0</accession>
<reference evidence="1 2" key="1">
    <citation type="submission" date="2016-11" db="EMBL/GenBank/DDBJ databases">
        <title>Draft Genome Sequences of Nine Cyanobacterial Strains from Diverse Habitats.</title>
        <authorList>
            <person name="Zhu T."/>
            <person name="Hou S."/>
            <person name="Lu X."/>
            <person name="Hess W.R."/>
        </authorList>
    </citation>
    <scope>NUCLEOTIDE SEQUENCE [LARGE SCALE GENOMIC DNA]</scope>
    <source>
        <strain evidence="1 2">IAM M-71</strain>
    </source>
</reference>
<gene>
    <name evidence="1" type="ORF">NIES2119_12935</name>
</gene>
<protein>
    <submittedName>
        <fullName evidence="1">Uncharacterized protein</fullName>
    </submittedName>
</protein>
<sequence length="123" mass="13382">MSQIINLGQALSIITLVSLSLGSTKAISATQTNLTPSQNSKEFLIAQQRCNQQFMMVMTPEGGPLQVRDRNDINAKAFGTIPNGSVVLLKKFDRSGSWANIVTDRGNGYEGWVWANYLTCGAD</sequence>
<proteinExistence type="predicted"/>
<organism evidence="1 2">
    <name type="scientific">[Phormidium ambiguum] IAM M-71</name>
    <dbReference type="NCBI Taxonomy" id="454136"/>
    <lineage>
        <taxon>Bacteria</taxon>
        <taxon>Bacillati</taxon>
        <taxon>Cyanobacteriota</taxon>
        <taxon>Cyanophyceae</taxon>
        <taxon>Oscillatoriophycideae</taxon>
        <taxon>Aerosakkonematales</taxon>
        <taxon>Aerosakkonemataceae</taxon>
        <taxon>Floridanema</taxon>
    </lineage>
</organism>
<dbReference type="OrthoDB" id="574458at2"/>
<dbReference type="RefSeq" id="WP_073593893.1">
    <property type="nucleotide sequence ID" value="NZ_MRCE01000011.1"/>
</dbReference>